<keyword evidence="4 6" id="KW-1133">Transmembrane helix</keyword>
<feature type="transmembrane region" description="Helical" evidence="6">
    <location>
        <begin position="111"/>
        <end position="133"/>
    </location>
</feature>
<keyword evidence="2" id="KW-0813">Transport</keyword>
<dbReference type="PANTHER" id="PTHR23519:SF1">
    <property type="entry name" value="AUTOPHAGY-RELATED PROTEIN 22"/>
    <property type="match status" value="1"/>
</dbReference>
<dbReference type="RefSeq" id="WP_096527267.1">
    <property type="nucleotide sequence ID" value="NZ_AP014836.1"/>
</dbReference>
<feature type="transmembrane region" description="Helical" evidence="6">
    <location>
        <begin position="154"/>
        <end position="173"/>
    </location>
</feature>
<comment type="subcellular location">
    <subcellularLocation>
        <location evidence="1">Endomembrane system</location>
        <topology evidence="1">Multi-pass membrane protein</topology>
    </subcellularLocation>
</comment>
<feature type="domain" description="Major facilitator superfamily (MFS) profile" evidence="7">
    <location>
        <begin position="193"/>
        <end position="428"/>
    </location>
</feature>
<dbReference type="InterPro" id="IPR024671">
    <property type="entry name" value="Atg22-like"/>
</dbReference>
<evidence type="ECO:0000256" key="1">
    <source>
        <dbReference type="ARBA" id="ARBA00004127"/>
    </source>
</evidence>
<feature type="transmembrane region" description="Helical" evidence="6">
    <location>
        <begin position="312"/>
        <end position="329"/>
    </location>
</feature>
<sequence length="428" mass="46601">MKKSTSPYSASKAALVSWALYDWASSAFGSIITTFVFAAYFTRQVAENETIGTVQWGNTLGIAGTIVAIGGPILGAIADQAGRRKPWIIVFTLLCVATTGLLWLVKPTPSYTWLALLLVGLGTLGVEFASIFYNAMLPGLSGPEYVGRWSGWGWGIGYAGNIICSIIALLVFIQKGNQWLGLNPDAAEPVRATFLLVSIWYLFFALPLFFITPDIQGTGKSLLQAIRDGMQQLHTSIRQIRHYSPIVRFLIARIFYIEGLATLFTFGGVYAAGTFHMDGQHILIFSITLNITAALGAFVFAWIDDRIGSKPVILLSLIGLMIFSIAILTTETLTLFWAFGLLLGIFVGPVQAASRSFLAKIAPEALRNEMFGLFALSGKVTSFLGPLLVGWITYLSNSQRIGMGVIIIFFFIGFLCMLAVPNSNKQSL</sequence>
<dbReference type="Gene3D" id="1.20.1250.20">
    <property type="entry name" value="MFS general substrate transporter like domains"/>
    <property type="match status" value="2"/>
</dbReference>
<reference evidence="8 9" key="1">
    <citation type="journal article" date="2017" name="ISME J.">
        <title>An acid-tolerant ammonia-oxidizing ?-proteobacterium from soil.</title>
        <authorList>
            <person name="Hayatsu M."/>
            <person name="Tago K."/>
            <person name="Uchiyama I."/>
            <person name="Toyoda A."/>
            <person name="Wang Y."/>
            <person name="Shimomura Y."/>
            <person name="Okubo T."/>
            <person name="Kurisu F."/>
            <person name="Hirono Y."/>
            <person name="Nonaka K."/>
            <person name="Akiyama H."/>
            <person name="Itoh T."/>
            <person name="Takami H."/>
        </authorList>
    </citation>
    <scope>NUCLEOTIDE SEQUENCE [LARGE SCALE GENOMIC DNA]</scope>
    <source>
        <strain evidence="8 9">TAO100</strain>
    </source>
</reference>
<keyword evidence="5 6" id="KW-0472">Membrane</keyword>
<feature type="transmembrane region" description="Helical" evidence="6">
    <location>
        <begin position="370"/>
        <end position="395"/>
    </location>
</feature>
<dbReference type="GO" id="GO:0012505">
    <property type="term" value="C:endomembrane system"/>
    <property type="evidence" value="ECO:0007669"/>
    <property type="project" value="UniProtKB-SubCell"/>
</dbReference>
<evidence type="ECO:0000256" key="3">
    <source>
        <dbReference type="ARBA" id="ARBA00022692"/>
    </source>
</evidence>
<protein>
    <submittedName>
        <fullName evidence="8">Major facilitator superfamily protein</fullName>
    </submittedName>
</protein>
<dbReference type="Pfam" id="PF11700">
    <property type="entry name" value="ATG22"/>
    <property type="match status" value="1"/>
</dbReference>
<dbReference type="InterPro" id="IPR020846">
    <property type="entry name" value="MFS_dom"/>
</dbReference>
<evidence type="ECO:0000256" key="6">
    <source>
        <dbReference type="SAM" id="Phobius"/>
    </source>
</evidence>
<evidence type="ECO:0000313" key="9">
    <source>
        <dbReference type="Proteomes" id="UP000243679"/>
    </source>
</evidence>
<evidence type="ECO:0000256" key="5">
    <source>
        <dbReference type="ARBA" id="ARBA00023136"/>
    </source>
</evidence>
<accession>A0A1Q2SNP3</accession>
<evidence type="ECO:0000259" key="7">
    <source>
        <dbReference type="PROSITE" id="PS50850"/>
    </source>
</evidence>
<dbReference type="EMBL" id="AP014836">
    <property type="protein sequence ID" value="BAW80756.1"/>
    <property type="molecule type" value="Genomic_DNA"/>
</dbReference>
<feature type="transmembrane region" description="Helical" evidence="6">
    <location>
        <begin position="87"/>
        <end position="105"/>
    </location>
</feature>
<feature type="transmembrane region" description="Helical" evidence="6">
    <location>
        <begin position="20"/>
        <end position="42"/>
    </location>
</feature>
<keyword evidence="3 6" id="KW-0812">Transmembrane</keyword>
<dbReference type="AlphaFoldDB" id="A0A1Q2SNP3"/>
<dbReference type="SUPFAM" id="SSF103473">
    <property type="entry name" value="MFS general substrate transporter"/>
    <property type="match status" value="1"/>
</dbReference>
<gene>
    <name evidence="8" type="ORF">TAO_1386</name>
</gene>
<name>A0A1Q2SNP3_9GAMM</name>
<feature type="transmembrane region" description="Helical" evidence="6">
    <location>
        <begin position="54"/>
        <end position="75"/>
    </location>
</feature>
<dbReference type="GO" id="GO:0022857">
    <property type="term" value="F:transmembrane transporter activity"/>
    <property type="evidence" value="ECO:0007669"/>
    <property type="project" value="InterPro"/>
</dbReference>
<feature type="transmembrane region" description="Helical" evidence="6">
    <location>
        <begin position="246"/>
        <end position="270"/>
    </location>
</feature>
<feature type="transmembrane region" description="Helical" evidence="6">
    <location>
        <begin position="193"/>
        <end position="211"/>
    </location>
</feature>
<dbReference type="PROSITE" id="PS50850">
    <property type="entry name" value="MFS"/>
    <property type="match status" value="1"/>
</dbReference>
<dbReference type="PANTHER" id="PTHR23519">
    <property type="entry name" value="AUTOPHAGY-RELATED PROTEIN 22"/>
    <property type="match status" value="1"/>
</dbReference>
<organism evidence="8 9">
    <name type="scientific">Candidatus Nitrosoglobus terrae</name>
    <dbReference type="NCBI Taxonomy" id="1630141"/>
    <lineage>
        <taxon>Bacteria</taxon>
        <taxon>Pseudomonadati</taxon>
        <taxon>Pseudomonadota</taxon>
        <taxon>Gammaproteobacteria</taxon>
        <taxon>Chromatiales</taxon>
        <taxon>Chromatiaceae</taxon>
        <taxon>Candidatus Nitrosoglobus</taxon>
    </lineage>
</organism>
<feature type="transmembrane region" description="Helical" evidence="6">
    <location>
        <begin position="282"/>
        <end position="303"/>
    </location>
</feature>
<proteinExistence type="predicted"/>
<evidence type="ECO:0000313" key="8">
    <source>
        <dbReference type="EMBL" id="BAW80756.1"/>
    </source>
</evidence>
<feature type="transmembrane region" description="Helical" evidence="6">
    <location>
        <begin position="401"/>
        <end position="420"/>
    </location>
</feature>
<dbReference type="OrthoDB" id="9768783at2"/>
<dbReference type="KEGG" id="ntt:TAO_1386"/>
<dbReference type="InterPro" id="IPR036259">
    <property type="entry name" value="MFS_trans_sf"/>
</dbReference>
<evidence type="ECO:0000256" key="4">
    <source>
        <dbReference type="ARBA" id="ARBA00022989"/>
    </source>
</evidence>
<dbReference type="InterPro" id="IPR050495">
    <property type="entry name" value="ATG22/LtaA_families"/>
</dbReference>
<keyword evidence="9" id="KW-1185">Reference proteome</keyword>
<feature type="transmembrane region" description="Helical" evidence="6">
    <location>
        <begin position="335"/>
        <end position="358"/>
    </location>
</feature>
<evidence type="ECO:0000256" key="2">
    <source>
        <dbReference type="ARBA" id="ARBA00022448"/>
    </source>
</evidence>
<dbReference type="Proteomes" id="UP000243679">
    <property type="component" value="Chromosome"/>
</dbReference>